<reference evidence="4" key="1">
    <citation type="submission" date="2016-10" db="EMBL/GenBank/DDBJ databases">
        <authorList>
            <person name="Varghese N."/>
            <person name="Submissions S."/>
        </authorList>
    </citation>
    <scope>NUCLEOTIDE SEQUENCE [LARGE SCALE GENOMIC DNA]</scope>
    <source>
        <strain evidence="4">DSM 45501</strain>
    </source>
</reference>
<dbReference type="RefSeq" id="WP_092981670.1">
    <property type="nucleotide sequence ID" value="NZ_FPAT01000018.1"/>
</dbReference>
<evidence type="ECO:0000256" key="2">
    <source>
        <dbReference type="SAM" id="SignalP"/>
    </source>
</evidence>
<proteinExistence type="predicted"/>
<feature type="signal peptide" evidence="2">
    <location>
        <begin position="1"/>
        <end position="18"/>
    </location>
</feature>
<feature type="region of interest" description="Disordered" evidence="1">
    <location>
        <begin position="19"/>
        <end position="44"/>
    </location>
</feature>
<evidence type="ECO:0008006" key="5">
    <source>
        <dbReference type="Google" id="ProtNLM"/>
    </source>
</evidence>
<keyword evidence="4" id="KW-1185">Reference proteome</keyword>
<dbReference type="Proteomes" id="UP000199165">
    <property type="component" value="Unassembled WGS sequence"/>
</dbReference>
<organism evidence="3 4">
    <name type="scientific">Actinopolyspora righensis</name>
    <dbReference type="NCBI Taxonomy" id="995060"/>
    <lineage>
        <taxon>Bacteria</taxon>
        <taxon>Bacillati</taxon>
        <taxon>Actinomycetota</taxon>
        <taxon>Actinomycetes</taxon>
        <taxon>Actinopolysporales</taxon>
        <taxon>Actinopolysporaceae</taxon>
        <taxon>Actinopolyspora</taxon>
        <taxon>Actinopolyspora alba group</taxon>
    </lineage>
</organism>
<dbReference type="SUPFAM" id="SSF89392">
    <property type="entry name" value="Prokaryotic lipoproteins and lipoprotein localization factors"/>
    <property type="match status" value="1"/>
</dbReference>
<dbReference type="AlphaFoldDB" id="A0A1I7CE15"/>
<name>A0A1I7CE15_9ACTN</name>
<feature type="compositionally biased region" description="Polar residues" evidence="1">
    <location>
        <begin position="23"/>
        <end position="33"/>
    </location>
</feature>
<evidence type="ECO:0000256" key="1">
    <source>
        <dbReference type="SAM" id="MobiDB-lite"/>
    </source>
</evidence>
<dbReference type="Gene3D" id="2.50.20.20">
    <property type="match status" value="1"/>
</dbReference>
<gene>
    <name evidence="3" type="ORF">SAMN04487904_1186</name>
</gene>
<feature type="chain" id="PRO_5039164380" description="DUF4412 domain-containing protein" evidence="2">
    <location>
        <begin position="19"/>
        <end position="272"/>
    </location>
</feature>
<dbReference type="STRING" id="995060.SAMN04487904_1186"/>
<accession>A0A1I7CE15</accession>
<protein>
    <recommendedName>
        <fullName evidence="5">DUF4412 domain-containing protein</fullName>
    </recommendedName>
</protein>
<dbReference type="InterPro" id="IPR029046">
    <property type="entry name" value="LolA/LolB/LppX"/>
</dbReference>
<keyword evidence="2" id="KW-0732">Signal</keyword>
<dbReference type="PROSITE" id="PS51257">
    <property type="entry name" value="PROKAR_LIPOPROTEIN"/>
    <property type="match status" value="1"/>
</dbReference>
<evidence type="ECO:0000313" key="4">
    <source>
        <dbReference type="Proteomes" id="UP000199165"/>
    </source>
</evidence>
<sequence length="272" mass="30095">MRRLAIGLTALALTGVTACGTGQTTQSSGNPSGDASEKTEQSLSPLSNVSALGDAVGDAMQESSTVKMSMRAENFPPEAAKTMNYDCDLELVGQNMHCTGFMDFIMESDTMYMKFPKEMREQRGMTKPWVEMSPEDMGQTSADFSELTKFSDIERMLPEGAEISEKRKTELEGEKAVRYDVAVDMNVMAEKGEEQNRSNAQEMLKGGVEKLHYVYWVDERGLPMRIITKMPPIEGAPEDARMVIDYSDWGKKVDISAPPAEKVNKQFTQGPA</sequence>
<dbReference type="EMBL" id="FPAT01000018">
    <property type="protein sequence ID" value="SFT97670.1"/>
    <property type="molecule type" value="Genomic_DNA"/>
</dbReference>
<evidence type="ECO:0000313" key="3">
    <source>
        <dbReference type="EMBL" id="SFT97670.1"/>
    </source>
</evidence>